<dbReference type="PROSITE" id="PS51106">
    <property type="entry name" value="PTS_EIIC_TYPE_4"/>
    <property type="match status" value="1"/>
</dbReference>
<feature type="transmembrane region" description="Helical" evidence="10">
    <location>
        <begin position="141"/>
        <end position="167"/>
    </location>
</feature>
<evidence type="ECO:0000256" key="4">
    <source>
        <dbReference type="ARBA" id="ARBA00022597"/>
    </source>
</evidence>
<evidence type="ECO:0000256" key="3">
    <source>
        <dbReference type="ARBA" id="ARBA00022475"/>
    </source>
</evidence>
<evidence type="ECO:0000256" key="1">
    <source>
        <dbReference type="ARBA" id="ARBA00004651"/>
    </source>
</evidence>
<protein>
    <submittedName>
        <fullName evidence="11">PTS sugar transporter subunit IIC</fullName>
    </submittedName>
</protein>
<keyword evidence="3" id="KW-1003">Cell membrane</keyword>
<dbReference type="OrthoDB" id="1649937at2"/>
<dbReference type="GO" id="GO:0005886">
    <property type="term" value="C:plasma membrane"/>
    <property type="evidence" value="ECO:0007669"/>
    <property type="project" value="UniProtKB-SubCell"/>
</dbReference>
<evidence type="ECO:0000256" key="2">
    <source>
        <dbReference type="ARBA" id="ARBA00022448"/>
    </source>
</evidence>
<evidence type="ECO:0000256" key="7">
    <source>
        <dbReference type="ARBA" id="ARBA00022989"/>
    </source>
</evidence>
<dbReference type="PANTHER" id="PTHR32502:SF28">
    <property type="entry name" value="PHOSPHOTRANSFERASE SYSTEM SUGAR-SPECIFIC EIIC COMPONENT"/>
    <property type="match status" value="1"/>
</dbReference>
<evidence type="ECO:0000313" key="11">
    <source>
        <dbReference type="EMBL" id="PKZ22301.1"/>
    </source>
</evidence>
<evidence type="ECO:0000256" key="6">
    <source>
        <dbReference type="ARBA" id="ARBA00022692"/>
    </source>
</evidence>
<gene>
    <name evidence="11" type="ORF">CYJ28_04090</name>
</gene>
<dbReference type="EMBL" id="PKGY01000002">
    <property type="protein sequence ID" value="PKZ22301.1"/>
    <property type="molecule type" value="Genomic_DNA"/>
</dbReference>
<keyword evidence="8 10" id="KW-0472">Membrane</keyword>
<name>A0A2I1MQD5_9LACT</name>
<dbReference type="InterPro" id="IPR050303">
    <property type="entry name" value="GatZ_KbaZ_carbometab"/>
</dbReference>
<feature type="transmembrane region" description="Helical" evidence="10">
    <location>
        <begin position="50"/>
        <end position="69"/>
    </location>
</feature>
<keyword evidence="2" id="KW-0813">Transport</keyword>
<evidence type="ECO:0000256" key="10">
    <source>
        <dbReference type="SAM" id="Phobius"/>
    </source>
</evidence>
<evidence type="ECO:0000256" key="8">
    <source>
        <dbReference type="ARBA" id="ARBA00023136"/>
    </source>
</evidence>
<dbReference type="GO" id="GO:0009401">
    <property type="term" value="P:phosphoenolpyruvate-dependent sugar phosphotransferase system"/>
    <property type="evidence" value="ECO:0007669"/>
    <property type="project" value="UniProtKB-KW"/>
</dbReference>
<keyword evidence="5" id="KW-0598">Phosphotransferase system</keyword>
<feature type="transmembrane region" description="Helical" evidence="10">
    <location>
        <begin position="211"/>
        <end position="235"/>
    </location>
</feature>
<accession>A0A2I1MQD5</accession>
<evidence type="ECO:0000313" key="12">
    <source>
        <dbReference type="Proteomes" id="UP000234239"/>
    </source>
</evidence>
<dbReference type="AlphaFoldDB" id="A0A2I1MQD5"/>
<reference evidence="11 12" key="1">
    <citation type="submission" date="2017-12" db="EMBL/GenBank/DDBJ databases">
        <title>Phylogenetic diversity of female urinary microbiome.</title>
        <authorList>
            <person name="Thomas-White K."/>
            <person name="Wolfe A.J."/>
        </authorList>
    </citation>
    <scope>NUCLEOTIDE SEQUENCE [LARGE SCALE GENOMIC DNA]</scope>
    <source>
        <strain evidence="11 12">UMB0139</strain>
    </source>
</reference>
<dbReference type="Pfam" id="PF03609">
    <property type="entry name" value="EII-Sor"/>
    <property type="match status" value="1"/>
</dbReference>
<proteinExistence type="predicted"/>
<dbReference type="PANTHER" id="PTHR32502">
    <property type="entry name" value="N-ACETYLGALACTOSAMINE PERMEASE II COMPONENT-RELATED"/>
    <property type="match status" value="1"/>
</dbReference>
<feature type="transmembrane region" description="Helical" evidence="10">
    <location>
        <begin position="187"/>
        <end position="204"/>
    </location>
</feature>
<feature type="transmembrane region" description="Helical" evidence="10">
    <location>
        <begin position="247"/>
        <end position="266"/>
    </location>
</feature>
<dbReference type="RefSeq" id="WP_070486298.1">
    <property type="nucleotide sequence ID" value="NZ_CAJHKM010000001.1"/>
</dbReference>
<feature type="transmembrane region" description="Helical" evidence="10">
    <location>
        <begin position="23"/>
        <end position="43"/>
    </location>
</feature>
<organism evidence="11 12">
    <name type="scientific">Aerococcus sanguinicola</name>
    <dbReference type="NCBI Taxonomy" id="119206"/>
    <lineage>
        <taxon>Bacteria</taxon>
        <taxon>Bacillati</taxon>
        <taxon>Bacillota</taxon>
        <taxon>Bacilli</taxon>
        <taxon>Lactobacillales</taxon>
        <taxon>Aerococcaceae</taxon>
        <taxon>Aerococcus</taxon>
    </lineage>
</organism>
<comment type="caution">
    <text evidence="11">The sequence shown here is derived from an EMBL/GenBank/DDBJ whole genome shotgun (WGS) entry which is preliminary data.</text>
</comment>
<feature type="region of interest" description="Disordered" evidence="9">
    <location>
        <begin position="292"/>
        <end position="313"/>
    </location>
</feature>
<evidence type="ECO:0000256" key="5">
    <source>
        <dbReference type="ARBA" id="ARBA00022683"/>
    </source>
</evidence>
<keyword evidence="4 11" id="KW-0762">Sugar transport</keyword>
<keyword evidence="6 10" id="KW-0812">Transmembrane</keyword>
<dbReference type="InterPro" id="IPR004700">
    <property type="entry name" value="PTS_IIC_man"/>
</dbReference>
<keyword evidence="7 10" id="KW-1133">Transmembrane helix</keyword>
<dbReference type="Proteomes" id="UP000234239">
    <property type="component" value="Unassembled WGS sequence"/>
</dbReference>
<evidence type="ECO:0000256" key="9">
    <source>
        <dbReference type="SAM" id="MobiDB-lite"/>
    </source>
</evidence>
<sequence length="313" mass="33056">MAIQWWQIIILTLYSGYQIWDELHLVTSAGSAVFAGLFTGLVMGDVKTGLIIGGAMQLTILGVGTFGGASRIDANSGTVLATAFSVAIGMEPEQAVAALAVPVAALMIQTDVLARFANTYFAHRIDAAIEKHDYKGIERNYLMGILPWALSRMIPIFLALAFGGGVVQTAVDYLNTNLAWLADGLTLAGRVLPAVGFAILLRYLPVKKNIAYLVLGFVITALLSTVFSNITAISGELGKLAEELSGTFVPLPMLGVSLIGFALAFIHYKNTVSRQALEDKLAKAPAGAANAGQADAAVESHSAEEGEILDDEL</sequence>
<comment type="subcellular location">
    <subcellularLocation>
        <location evidence="1">Cell membrane</location>
        <topology evidence="1">Multi-pass membrane protein</topology>
    </subcellularLocation>
</comment>